<reference evidence="2 3" key="1">
    <citation type="submission" date="2022-12" db="EMBL/GenBank/DDBJ databases">
        <title>Chromosome-level genome assembly of true bugs.</title>
        <authorList>
            <person name="Ma L."/>
            <person name="Li H."/>
        </authorList>
    </citation>
    <scope>NUCLEOTIDE SEQUENCE [LARGE SCALE GENOMIC DNA]</scope>
    <source>
        <strain evidence="2">Lab_2022b</strain>
    </source>
</reference>
<dbReference type="Proteomes" id="UP001461498">
    <property type="component" value="Unassembled WGS sequence"/>
</dbReference>
<evidence type="ECO:0000313" key="3">
    <source>
        <dbReference type="Proteomes" id="UP001461498"/>
    </source>
</evidence>
<organism evidence="2 3">
    <name type="scientific">Rhynocoris fuscipes</name>
    <dbReference type="NCBI Taxonomy" id="488301"/>
    <lineage>
        <taxon>Eukaryota</taxon>
        <taxon>Metazoa</taxon>
        <taxon>Ecdysozoa</taxon>
        <taxon>Arthropoda</taxon>
        <taxon>Hexapoda</taxon>
        <taxon>Insecta</taxon>
        <taxon>Pterygota</taxon>
        <taxon>Neoptera</taxon>
        <taxon>Paraneoptera</taxon>
        <taxon>Hemiptera</taxon>
        <taxon>Heteroptera</taxon>
        <taxon>Panheteroptera</taxon>
        <taxon>Cimicomorpha</taxon>
        <taxon>Reduviidae</taxon>
        <taxon>Harpactorinae</taxon>
        <taxon>Harpactorini</taxon>
        <taxon>Rhynocoris</taxon>
    </lineage>
</organism>
<protein>
    <submittedName>
        <fullName evidence="2">Uncharacterized protein</fullName>
    </submittedName>
</protein>
<evidence type="ECO:0000313" key="2">
    <source>
        <dbReference type="EMBL" id="KAK9497639.1"/>
    </source>
</evidence>
<keyword evidence="3" id="KW-1185">Reference proteome</keyword>
<accession>A0AAW1CJI0</accession>
<sequence length="121" mass="12793">MSPIVGPKRHVIGGNVAGPASLTNISNLSSGSSGAGGGGPIGPRTVISHLNGKVKVATMSRTGRKQVISWMDAPDDLYFKSNKLSKRARRQVPAGQLKRAARKPWRKLAAKGLDELVVLLE</sequence>
<dbReference type="AlphaFoldDB" id="A0AAW1CJI0"/>
<gene>
    <name evidence="2" type="ORF">O3M35_004329</name>
</gene>
<proteinExistence type="predicted"/>
<feature type="region of interest" description="Disordered" evidence="1">
    <location>
        <begin position="23"/>
        <end position="44"/>
    </location>
</feature>
<comment type="caution">
    <text evidence="2">The sequence shown here is derived from an EMBL/GenBank/DDBJ whole genome shotgun (WGS) entry which is preliminary data.</text>
</comment>
<name>A0AAW1CJI0_9HEMI</name>
<evidence type="ECO:0000256" key="1">
    <source>
        <dbReference type="SAM" id="MobiDB-lite"/>
    </source>
</evidence>
<dbReference type="EMBL" id="JAPXFL010000014">
    <property type="protein sequence ID" value="KAK9497639.1"/>
    <property type="molecule type" value="Genomic_DNA"/>
</dbReference>
<feature type="compositionally biased region" description="Low complexity" evidence="1">
    <location>
        <begin position="23"/>
        <end position="32"/>
    </location>
</feature>